<feature type="region of interest" description="Disordered" evidence="1">
    <location>
        <begin position="1"/>
        <end position="28"/>
    </location>
</feature>
<dbReference type="Proteomes" id="UP000248405">
    <property type="component" value="Unassembled WGS sequence"/>
</dbReference>
<proteinExistence type="predicted"/>
<gene>
    <name evidence="2" type="ORF">BO88DRAFT_416994</name>
</gene>
<dbReference type="AlphaFoldDB" id="A0A319CFB6"/>
<organism evidence="2 3">
    <name type="scientific">Aspergillus vadensis (strain CBS 113365 / IMI 142717 / IBT 24658)</name>
    <dbReference type="NCBI Taxonomy" id="1448311"/>
    <lineage>
        <taxon>Eukaryota</taxon>
        <taxon>Fungi</taxon>
        <taxon>Dikarya</taxon>
        <taxon>Ascomycota</taxon>
        <taxon>Pezizomycotina</taxon>
        <taxon>Eurotiomycetes</taxon>
        <taxon>Eurotiomycetidae</taxon>
        <taxon>Eurotiales</taxon>
        <taxon>Aspergillaceae</taxon>
        <taxon>Aspergillus</taxon>
        <taxon>Aspergillus subgen. Circumdati</taxon>
    </lineage>
</organism>
<dbReference type="EMBL" id="KZ821631">
    <property type="protein sequence ID" value="PYH67042.1"/>
    <property type="molecule type" value="Genomic_DNA"/>
</dbReference>
<protein>
    <submittedName>
        <fullName evidence="2">Uncharacterized protein</fullName>
    </submittedName>
</protein>
<name>A0A319CFB6_ASPVC</name>
<keyword evidence="3" id="KW-1185">Reference proteome</keyword>
<evidence type="ECO:0000313" key="3">
    <source>
        <dbReference type="Proteomes" id="UP000248405"/>
    </source>
</evidence>
<evidence type="ECO:0000256" key="1">
    <source>
        <dbReference type="SAM" id="MobiDB-lite"/>
    </source>
</evidence>
<dbReference type="OrthoDB" id="4485616at2759"/>
<accession>A0A319CFB6</accession>
<reference evidence="2" key="1">
    <citation type="submission" date="2016-12" db="EMBL/GenBank/DDBJ databases">
        <title>The genomes of Aspergillus section Nigri reveals drivers in fungal speciation.</title>
        <authorList>
            <consortium name="DOE Joint Genome Institute"/>
            <person name="Vesth T.C."/>
            <person name="Nybo J."/>
            <person name="Theobald S."/>
            <person name="Brandl J."/>
            <person name="Frisvad J.C."/>
            <person name="Nielsen K.F."/>
            <person name="Lyhne E.K."/>
            <person name="Kogle M.E."/>
            <person name="Kuo A."/>
            <person name="Riley R."/>
            <person name="Clum A."/>
            <person name="Nolan M."/>
            <person name="Lipzen A."/>
            <person name="Salamov A."/>
            <person name="Henrissat B."/>
            <person name="Wiebenga A."/>
            <person name="De Vries R.P."/>
            <person name="Grigoriev I.V."/>
            <person name="Mortensen U.H."/>
            <person name="Andersen M.R."/>
            <person name="Baker S.E."/>
        </authorList>
    </citation>
    <scope>NUCLEOTIDE SEQUENCE [LARGE SCALE GENOMIC DNA]</scope>
    <source>
        <strain evidence="2">CBS 113365</strain>
    </source>
</reference>
<dbReference type="RefSeq" id="XP_025560836.1">
    <property type="nucleotide sequence ID" value="XM_025708285.1"/>
</dbReference>
<sequence length="250" mass="28521">MTRNPLDQPLGQPMPSIPRKPEQGHWTHSLTSHRGHLLLQSSAPQDSSSTLDDFGSKRDSAFTVDTMDQRSIKAQLISTDYCRSHWIIAFCQLDRCINADLSKNMLYYTRNRLLAVMSSIDFLIKDGYPPIDVLKGYMWLPEHLMQRHESCYCVQWVWGVLYNYFELGCIETVSTAGVTRDNLVLELVCRQSSALIDIDTDRLRLDVVTVPELGPVTNDDFRDAESINLLERQAPHHAKTEEQQAAPVRS</sequence>
<evidence type="ECO:0000313" key="2">
    <source>
        <dbReference type="EMBL" id="PYH67042.1"/>
    </source>
</evidence>
<dbReference type="GeneID" id="37212877"/>